<dbReference type="GO" id="GO:0051999">
    <property type="term" value="P:mannosyl-inositol phosphorylceramide biosynthetic process"/>
    <property type="evidence" value="ECO:0007669"/>
    <property type="project" value="TreeGrafter"/>
</dbReference>
<dbReference type="Gene3D" id="3.90.550.20">
    <property type="match status" value="2"/>
</dbReference>
<keyword evidence="2" id="KW-1133">Transmembrane helix</keyword>
<dbReference type="PANTHER" id="PTHR32385">
    <property type="entry name" value="MANNOSYL PHOSPHORYLINOSITOL CERAMIDE SYNTHASE"/>
    <property type="match status" value="1"/>
</dbReference>
<accession>A0AA88GTD5</accession>
<sequence length="616" mass="71324">MSTRQILWASLVVVCLFSTSILWFSWYRLSLRNHRAPITEHVKRLIRTRIVRCGESAALKKNHSEIPKIIYQTYIPSSEDLLPTAMRKAMNSFKTLNANYTHKYFGDYEALQILIDNFGNDSDEVFAFRNLIPGAFKIDFWRYAMLWLFGGFYADADMMLLEPFEKWISPNSTFVIPLEKIGFGFHNGFIGSVPKHPILRIAMDMVIYNVKNKFYPSVPHKIVQTGHMDLAVSGPILLGKVINRFVNEPEEVPHNIPKLLSQHVQLIGYCLQDNNEEQAYYTNSFEACDGTNFTKLAQVKYPDFVEEHKSSSTQRSYGHVNFQLFPQDEEDVLLDCGDGLIPFLNFNSIPKIIHQTFKPESEEELATEMRKAMQTMKNLNRNYEHRYYGNKAALRILTDYFGADSDEVFAFENLMPAAFKMDFWRYAVLWLYGGFYADADLILMEPFDQWVHANATFVIPVELAQPLFGLNVALIGSVPRHPLLRIAMDLIIYNVKNKYYPSVPRRLEKRNWILSVFAVTGSVLMGKAFNRFMNEPEEVPHNLALAQQLNFQFLGFCKTSTRNVDQFFTTIPFPENITICKGDKVAQFRYEGYFNDRPQGGLPFTTLYRLKKVYKN</sequence>
<dbReference type="InterPro" id="IPR029044">
    <property type="entry name" value="Nucleotide-diphossugar_trans"/>
</dbReference>
<evidence type="ECO:0000256" key="1">
    <source>
        <dbReference type="ARBA" id="ARBA00022679"/>
    </source>
</evidence>
<name>A0AA88GTD5_NAELO</name>
<reference evidence="3 4" key="1">
    <citation type="journal article" date="2018" name="BMC Genomics">
        <title>The genome of Naegleria lovaniensis, the basis for a comparative approach to unravel pathogenicity factors of the human pathogenic amoeba N. fowleri.</title>
        <authorList>
            <person name="Liechti N."/>
            <person name="Schurch N."/>
            <person name="Bruggmann R."/>
            <person name="Wittwer M."/>
        </authorList>
    </citation>
    <scope>NUCLEOTIDE SEQUENCE [LARGE SCALE GENOMIC DNA]</scope>
    <source>
        <strain evidence="3 4">ATCC 30569</strain>
    </source>
</reference>
<dbReference type="GeneID" id="68093163"/>
<evidence type="ECO:0008006" key="5">
    <source>
        <dbReference type="Google" id="ProtNLM"/>
    </source>
</evidence>
<dbReference type="InterPro" id="IPR007577">
    <property type="entry name" value="GlycoTrfase_DXD_sugar-bd_CS"/>
</dbReference>
<dbReference type="Pfam" id="PF04488">
    <property type="entry name" value="Gly_transf_sug"/>
    <property type="match status" value="2"/>
</dbReference>
<comment type="caution">
    <text evidence="3">The sequence shown here is derived from an EMBL/GenBank/DDBJ whole genome shotgun (WGS) entry which is preliminary data.</text>
</comment>
<evidence type="ECO:0000313" key="3">
    <source>
        <dbReference type="EMBL" id="KAG2388537.1"/>
    </source>
</evidence>
<dbReference type="GO" id="GO:0000030">
    <property type="term" value="F:mannosyltransferase activity"/>
    <property type="evidence" value="ECO:0007669"/>
    <property type="project" value="TreeGrafter"/>
</dbReference>
<dbReference type="AlphaFoldDB" id="A0AA88GTD5"/>
<keyword evidence="2" id="KW-0472">Membrane</keyword>
<dbReference type="PANTHER" id="PTHR32385:SF15">
    <property type="entry name" value="INOSITOL PHOSPHOCERAMIDE MANNOSYLTRANSFERASE 1"/>
    <property type="match status" value="1"/>
</dbReference>
<dbReference type="EMBL" id="PYSW02000010">
    <property type="protein sequence ID" value="KAG2388537.1"/>
    <property type="molecule type" value="Genomic_DNA"/>
</dbReference>
<gene>
    <name evidence="3" type="ORF">C9374_000701</name>
</gene>
<dbReference type="RefSeq" id="XP_044552529.1">
    <property type="nucleotide sequence ID" value="XM_044696934.1"/>
</dbReference>
<keyword evidence="4" id="KW-1185">Reference proteome</keyword>
<dbReference type="Proteomes" id="UP000816034">
    <property type="component" value="Unassembled WGS sequence"/>
</dbReference>
<protein>
    <recommendedName>
        <fullName evidence="5">Glycosyltransferase</fullName>
    </recommendedName>
</protein>
<dbReference type="GO" id="GO:0016020">
    <property type="term" value="C:membrane"/>
    <property type="evidence" value="ECO:0007669"/>
    <property type="project" value="GOC"/>
</dbReference>
<proteinExistence type="predicted"/>
<keyword evidence="1" id="KW-0808">Transferase</keyword>
<evidence type="ECO:0000313" key="4">
    <source>
        <dbReference type="Proteomes" id="UP000816034"/>
    </source>
</evidence>
<feature type="transmembrane region" description="Helical" evidence="2">
    <location>
        <begin position="6"/>
        <end position="26"/>
    </location>
</feature>
<evidence type="ECO:0000256" key="2">
    <source>
        <dbReference type="SAM" id="Phobius"/>
    </source>
</evidence>
<dbReference type="InterPro" id="IPR051706">
    <property type="entry name" value="Glycosyltransferase_domain"/>
</dbReference>
<organism evidence="3 4">
    <name type="scientific">Naegleria lovaniensis</name>
    <name type="common">Amoeba</name>
    <dbReference type="NCBI Taxonomy" id="51637"/>
    <lineage>
        <taxon>Eukaryota</taxon>
        <taxon>Discoba</taxon>
        <taxon>Heterolobosea</taxon>
        <taxon>Tetramitia</taxon>
        <taxon>Eutetramitia</taxon>
        <taxon>Vahlkampfiidae</taxon>
        <taxon>Naegleria</taxon>
    </lineage>
</organism>
<keyword evidence="2" id="KW-0812">Transmembrane</keyword>
<dbReference type="SUPFAM" id="SSF53448">
    <property type="entry name" value="Nucleotide-diphospho-sugar transferases"/>
    <property type="match status" value="2"/>
</dbReference>